<evidence type="ECO:0000256" key="3">
    <source>
        <dbReference type="ARBA" id="ARBA00022630"/>
    </source>
</evidence>
<proteinExistence type="inferred from homology"/>
<keyword evidence="5" id="KW-0560">Oxidoreductase</keyword>
<dbReference type="PRINTS" id="PR00420">
    <property type="entry name" value="RNGMNOXGNASE"/>
</dbReference>
<dbReference type="Proteomes" id="UP000566819">
    <property type="component" value="Unassembled WGS sequence"/>
</dbReference>
<dbReference type="InterPro" id="IPR050493">
    <property type="entry name" value="FAD-dep_Monooxygenase_BioMet"/>
</dbReference>
<evidence type="ECO:0000313" key="10">
    <source>
        <dbReference type="Proteomes" id="UP000566819"/>
    </source>
</evidence>
<evidence type="ECO:0000259" key="8">
    <source>
        <dbReference type="Pfam" id="PF01494"/>
    </source>
</evidence>
<comment type="similarity">
    <text evidence="2">Belongs to the paxM FAD-dependent monooxygenase family.</text>
</comment>
<comment type="cofactor">
    <cofactor evidence="1">
        <name>FAD</name>
        <dbReference type="ChEBI" id="CHEBI:57692"/>
    </cofactor>
</comment>
<keyword evidence="10" id="KW-1185">Reference proteome</keyword>
<keyword evidence="7" id="KW-0812">Transmembrane</keyword>
<gene>
    <name evidence="9" type="ORF">G7Y89_g9071</name>
</gene>
<reference evidence="9 10" key="1">
    <citation type="submission" date="2020-03" db="EMBL/GenBank/DDBJ databases">
        <title>Draft Genome Sequence of Cudoniella acicularis.</title>
        <authorList>
            <person name="Buettner E."/>
            <person name="Kellner H."/>
        </authorList>
    </citation>
    <scope>NUCLEOTIDE SEQUENCE [LARGE SCALE GENOMIC DNA]</scope>
    <source>
        <strain evidence="9 10">DSM 108380</strain>
    </source>
</reference>
<keyword evidence="3" id="KW-0285">Flavoprotein</keyword>
<evidence type="ECO:0000313" key="9">
    <source>
        <dbReference type="EMBL" id="KAF4629075.1"/>
    </source>
</evidence>
<evidence type="ECO:0000256" key="2">
    <source>
        <dbReference type="ARBA" id="ARBA00007992"/>
    </source>
</evidence>
<feature type="domain" description="FAD-binding" evidence="8">
    <location>
        <begin position="20"/>
        <end position="357"/>
    </location>
</feature>
<evidence type="ECO:0000256" key="4">
    <source>
        <dbReference type="ARBA" id="ARBA00022827"/>
    </source>
</evidence>
<accession>A0A8H4RFC4</accession>
<dbReference type="Pfam" id="PF01494">
    <property type="entry name" value="FAD_binding_3"/>
    <property type="match status" value="1"/>
</dbReference>
<sequence length="480" mass="53828">MSKPTEDIKMQPSYPPSGISILIVGAGIGGIMTALECYRKGHTVRIIERSSGPVDTGDFFTVGPSALKILKHWPSLLATNEEIAYDPWVSYHKHTGECVVPPAPIEWDTTGGVVPERIYRHHRPRFYKMLLDQLTAIGIEVEYNHRVVDYYETEDGEKGGVKLASGEKLEADLVVAADGVGTKSHVCVSGKEVRARSTGYSIFRTAYPVEFAAADPEIDERFKLLENGKSCFEMWFGHEFHFAIWRAEDIFSWVWTHKDTGSATESWHDKTPIATVLSLASKVSPPFPPIIAKIIKSTPEDGIVDWKLIWRDPQPIWSSPSGRVLQLGDAAHTFLPTSGNGATQAVEDAVCLATCLLLSSQQKLSIKQAVQIHTKLRFERVSCCQLLGVVNQGTYHNVDWEKIKENPGLLKAKYGRWIWNHDPEVYAEENFSKARKWLESGEAYENVSVPKGYVYKEWNIEQVLKDQEEGRGVELVGDWA</sequence>
<keyword evidence="6" id="KW-0503">Monooxygenase</keyword>
<dbReference type="OrthoDB" id="16820at2759"/>
<keyword evidence="4" id="KW-0274">FAD</keyword>
<dbReference type="SUPFAM" id="SSF51905">
    <property type="entry name" value="FAD/NAD(P)-binding domain"/>
    <property type="match status" value="1"/>
</dbReference>
<dbReference type="GO" id="GO:0071949">
    <property type="term" value="F:FAD binding"/>
    <property type="evidence" value="ECO:0007669"/>
    <property type="project" value="InterPro"/>
</dbReference>
<evidence type="ECO:0000256" key="1">
    <source>
        <dbReference type="ARBA" id="ARBA00001974"/>
    </source>
</evidence>
<comment type="caution">
    <text evidence="9">The sequence shown here is derived from an EMBL/GenBank/DDBJ whole genome shotgun (WGS) entry which is preliminary data.</text>
</comment>
<dbReference type="AlphaFoldDB" id="A0A8H4RFC4"/>
<feature type="transmembrane region" description="Helical" evidence="7">
    <location>
        <begin position="19"/>
        <end position="38"/>
    </location>
</feature>
<dbReference type="InterPro" id="IPR002938">
    <property type="entry name" value="FAD-bd"/>
</dbReference>
<name>A0A8H4RFC4_9HELO</name>
<dbReference type="Gene3D" id="3.50.50.60">
    <property type="entry name" value="FAD/NAD(P)-binding domain"/>
    <property type="match status" value="1"/>
</dbReference>
<dbReference type="SUPFAM" id="SSF54373">
    <property type="entry name" value="FAD-linked reductases, C-terminal domain"/>
    <property type="match status" value="1"/>
</dbReference>
<keyword evidence="7" id="KW-0472">Membrane</keyword>
<evidence type="ECO:0000256" key="5">
    <source>
        <dbReference type="ARBA" id="ARBA00023002"/>
    </source>
</evidence>
<organism evidence="9 10">
    <name type="scientific">Cudoniella acicularis</name>
    <dbReference type="NCBI Taxonomy" id="354080"/>
    <lineage>
        <taxon>Eukaryota</taxon>
        <taxon>Fungi</taxon>
        <taxon>Dikarya</taxon>
        <taxon>Ascomycota</taxon>
        <taxon>Pezizomycotina</taxon>
        <taxon>Leotiomycetes</taxon>
        <taxon>Helotiales</taxon>
        <taxon>Tricladiaceae</taxon>
        <taxon>Cudoniella</taxon>
    </lineage>
</organism>
<dbReference type="PANTHER" id="PTHR13789:SF315">
    <property type="entry name" value="FAD-DEPENDENT MONOOXYGENASE MDPD"/>
    <property type="match status" value="1"/>
</dbReference>
<evidence type="ECO:0000256" key="7">
    <source>
        <dbReference type="SAM" id="Phobius"/>
    </source>
</evidence>
<dbReference type="PANTHER" id="PTHR13789">
    <property type="entry name" value="MONOOXYGENASE"/>
    <property type="match status" value="1"/>
</dbReference>
<dbReference type="InterPro" id="IPR036188">
    <property type="entry name" value="FAD/NAD-bd_sf"/>
</dbReference>
<protein>
    <recommendedName>
        <fullName evidence="8">FAD-binding domain-containing protein</fullName>
    </recommendedName>
</protein>
<dbReference type="GO" id="GO:0004497">
    <property type="term" value="F:monooxygenase activity"/>
    <property type="evidence" value="ECO:0007669"/>
    <property type="project" value="UniProtKB-KW"/>
</dbReference>
<dbReference type="EMBL" id="JAAMPI010000723">
    <property type="protein sequence ID" value="KAF4629075.1"/>
    <property type="molecule type" value="Genomic_DNA"/>
</dbReference>
<keyword evidence="7" id="KW-1133">Transmembrane helix</keyword>
<evidence type="ECO:0000256" key="6">
    <source>
        <dbReference type="ARBA" id="ARBA00023033"/>
    </source>
</evidence>